<accession>A0ABZ0WKT3</accession>
<name>A0ABZ0WKT3_9BURK</name>
<proteinExistence type="predicted"/>
<dbReference type="InterPro" id="IPR011008">
    <property type="entry name" value="Dimeric_a/b-barrel"/>
</dbReference>
<dbReference type="GO" id="GO:0004497">
    <property type="term" value="F:monooxygenase activity"/>
    <property type="evidence" value="ECO:0007669"/>
    <property type="project" value="UniProtKB-KW"/>
</dbReference>
<dbReference type="Gene3D" id="3.30.70.100">
    <property type="match status" value="1"/>
</dbReference>
<evidence type="ECO:0000313" key="2">
    <source>
        <dbReference type="Proteomes" id="UP001325479"/>
    </source>
</evidence>
<dbReference type="RefSeq" id="WP_114814827.1">
    <property type="nucleotide sequence ID" value="NZ_CP139965.1"/>
</dbReference>
<gene>
    <name evidence="1" type="ORF">U0042_28580</name>
</gene>
<organism evidence="1 2">
    <name type="scientific">Paraburkholderia kururiensis</name>
    <dbReference type="NCBI Taxonomy" id="984307"/>
    <lineage>
        <taxon>Bacteria</taxon>
        <taxon>Pseudomonadati</taxon>
        <taxon>Pseudomonadota</taxon>
        <taxon>Betaproteobacteria</taxon>
        <taxon>Burkholderiales</taxon>
        <taxon>Burkholderiaceae</taxon>
        <taxon>Paraburkholderia</taxon>
    </lineage>
</organism>
<keyword evidence="1" id="KW-0560">Oxidoreductase</keyword>
<dbReference type="Proteomes" id="UP001325479">
    <property type="component" value="Chromosome"/>
</dbReference>
<reference evidence="1 2" key="1">
    <citation type="submission" date="2023-12" db="EMBL/GenBank/DDBJ databases">
        <title>Genome sequencing and assembly of bacterial species from a model synthetic community.</title>
        <authorList>
            <person name="Hogle S.L."/>
        </authorList>
    </citation>
    <scope>NUCLEOTIDE SEQUENCE [LARGE SCALE GENOMIC DNA]</scope>
    <source>
        <strain evidence="1 2">HAMBI 2494</strain>
    </source>
</reference>
<keyword evidence="1" id="KW-0503">Monooxygenase</keyword>
<keyword evidence="2" id="KW-1185">Reference proteome</keyword>
<protein>
    <submittedName>
        <fullName evidence="1">Antibiotic biosynthesis monooxygenase</fullName>
    </submittedName>
</protein>
<dbReference type="SUPFAM" id="SSF54909">
    <property type="entry name" value="Dimeric alpha+beta barrel"/>
    <property type="match status" value="1"/>
</dbReference>
<dbReference type="EMBL" id="CP139965">
    <property type="protein sequence ID" value="WQD77928.1"/>
    <property type="molecule type" value="Genomic_DNA"/>
</dbReference>
<evidence type="ECO:0000313" key="1">
    <source>
        <dbReference type="EMBL" id="WQD77928.1"/>
    </source>
</evidence>
<sequence>MYSSTFVFKAGQFDDAFHRLDKEIAEAARAIPGYLGEETWENASAGLIQNIYYWESEAALLQLIEHPAHLAAKSQQARWLDGYRVVIAKVLRQYGDGGV</sequence>